<dbReference type="PROSITE" id="PS51192">
    <property type="entry name" value="HELICASE_ATP_BIND_1"/>
    <property type="match status" value="1"/>
</dbReference>
<keyword evidence="4 10" id="KW-0347">Helicase</keyword>
<gene>
    <name evidence="10" type="ordered locus">Hden_1652</name>
</gene>
<evidence type="ECO:0000313" key="11">
    <source>
        <dbReference type="Proteomes" id="UP000002033"/>
    </source>
</evidence>
<dbReference type="CDD" id="cd04488">
    <property type="entry name" value="RecG_wedge_OBF"/>
    <property type="match status" value="1"/>
</dbReference>
<dbReference type="InterPro" id="IPR001650">
    <property type="entry name" value="Helicase_C-like"/>
</dbReference>
<dbReference type="NCBIfam" id="NF008164">
    <property type="entry name" value="PRK10917.1-2"/>
    <property type="match status" value="1"/>
</dbReference>
<keyword evidence="3" id="KW-0378">Hydrolase</keyword>
<evidence type="ECO:0000256" key="6">
    <source>
        <dbReference type="ARBA" id="ARBA00023125"/>
    </source>
</evidence>
<dbReference type="CDD" id="cd17992">
    <property type="entry name" value="DEXHc_RecG"/>
    <property type="match status" value="1"/>
</dbReference>
<dbReference type="SUPFAM" id="SSF52540">
    <property type="entry name" value="P-loop containing nucleoside triphosphate hydrolases"/>
    <property type="match status" value="2"/>
</dbReference>
<dbReference type="eggNOG" id="COG1200">
    <property type="taxonomic scope" value="Bacteria"/>
</dbReference>
<dbReference type="Pfam" id="PF00271">
    <property type="entry name" value="Helicase_C"/>
    <property type="match status" value="1"/>
</dbReference>
<sequence length="704" mass="76846">MRPSFLNPLFASAQTISGIGPRFILLLKKCLALPPGVAEPRVIDLLWHMPTGIIDRRAEPQLASAVPGSIVTLQLRVLKHKPAPRGNRKAPHKVTCEDDTGRIDLVFFHAERKFIEKQLPEGEIRFVSGRIERYGEALQMAHPDYIVAPEARDDLPMLEPVYPLTAGLSGKIMVKAARQAVDRVPELPEWQESRWLEARGWPAFKTAINRIHRPLDAPDVSNGAGPWQRLAYDELLAGQLAFALVRQNMKAERGRRLAGKGDIRQKIADALPFKLTGSQQTALAEISDDLAASHRMLRLLQGDVGSGKTVVALMTMAVAIEAGAQAALMAPTEVLARQHQETIAPLAEAAGLRIALLTGREKGKVRDAILERLASGETDILIGTHALFQSDVVFKDLALAVIDEQHRFGVHQRLALQAKGANNDTNVLVMTATPIPRTLLMTHYGDLDVSKLTEKPAGRKPITTKALPLESLERLVERIRAQLAEGAQVYWVCPLIESSELTDLAAAEERFAHLRQIFGEGVGLLHGALSAKEKDETMAAFAEGTIKILVATTVIEVGVNVPNANIMVIEHAERFGLAQLHQLRGRVGRGSRESFCMLVYKAPLGETAGQRLKMMEETEDGFKIAEKDLELRGGGEILGARQSGAPGFRVAEVPGYDTLLAAASDDAALILGSDPNLTSPRGQALRTLLYVFECDEAVRLFRAA</sequence>
<evidence type="ECO:0000256" key="5">
    <source>
        <dbReference type="ARBA" id="ARBA00022840"/>
    </source>
</evidence>
<keyword evidence="5" id="KW-0067">ATP-binding</keyword>
<reference evidence="11" key="1">
    <citation type="journal article" date="2011" name="J. Bacteriol.">
        <title>Genome sequences of eight morphologically diverse alphaproteobacteria.</title>
        <authorList>
            <consortium name="US DOE Joint Genome Institute"/>
            <person name="Brown P.J."/>
            <person name="Kysela D.T."/>
            <person name="Buechlein A."/>
            <person name="Hemmerich C."/>
            <person name="Brun Y.V."/>
        </authorList>
    </citation>
    <scope>NUCLEOTIDE SEQUENCE [LARGE SCALE GENOMIC DNA]</scope>
    <source>
        <strain evidence="11">ATCC 51888 / DSM 1869 / NCIB 11706 / TK 0415</strain>
    </source>
</reference>
<evidence type="ECO:0000256" key="7">
    <source>
        <dbReference type="ARBA" id="ARBA00023204"/>
    </source>
</evidence>
<keyword evidence="6" id="KW-0238">DNA-binding</keyword>
<keyword evidence="2" id="KW-0227">DNA damage</keyword>
<dbReference type="PANTHER" id="PTHR47964:SF1">
    <property type="entry name" value="ATP-DEPENDENT DNA HELICASE HOMOLOG RECG, CHLOROPLASTIC"/>
    <property type="match status" value="1"/>
</dbReference>
<dbReference type="STRING" id="582899.Hden_1652"/>
<feature type="domain" description="Helicase ATP-binding" evidence="8">
    <location>
        <begin position="289"/>
        <end position="452"/>
    </location>
</feature>
<dbReference type="NCBIfam" id="NF008165">
    <property type="entry name" value="PRK10917.1-3"/>
    <property type="match status" value="1"/>
</dbReference>
<dbReference type="HOGENOM" id="CLU_005122_7_1_5"/>
<dbReference type="Pfam" id="PF00270">
    <property type="entry name" value="DEAD"/>
    <property type="match status" value="1"/>
</dbReference>
<keyword evidence="7" id="KW-0234">DNA repair</keyword>
<dbReference type="GO" id="GO:0003677">
    <property type="term" value="F:DNA binding"/>
    <property type="evidence" value="ECO:0007669"/>
    <property type="project" value="UniProtKB-KW"/>
</dbReference>
<evidence type="ECO:0000256" key="4">
    <source>
        <dbReference type="ARBA" id="ARBA00022806"/>
    </source>
</evidence>
<dbReference type="InterPro" id="IPR012340">
    <property type="entry name" value="NA-bd_OB-fold"/>
</dbReference>
<dbReference type="RefSeq" id="WP_013215618.1">
    <property type="nucleotide sequence ID" value="NC_014313.1"/>
</dbReference>
<dbReference type="GO" id="GO:0003678">
    <property type="term" value="F:DNA helicase activity"/>
    <property type="evidence" value="ECO:0007669"/>
    <property type="project" value="TreeGrafter"/>
</dbReference>
<dbReference type="InterPro" id="IPR027417">
    <property type="entry name" value="P-loop_NTPase"/>
</dbReference>
<organism evidence="10 11">
    <name type="scientific">Hyphomicrobium denitrificans (strain ATCC 51888 / DSM 1869 / NCIMB 11706 / TK 0415)</name>
    <dbReference type="NCBI Taxonomy" id="582899"/>
    <lineage>
        <taxon>Bacteria</taxon>
        <taxon>Pseudomonadati</taxon>
        <taxon>Pseudomonadota</taxon>
        <taxon>Alphaproteobacteria</taxon>
        <taxon>Hyphomicrobiales</taxon>
        <taxon>Hyphomicrobiaceae</taxon>
        <taxon>Hyphomicrobium</taxon>
    </lineage>
</organism>
<dbReference type="GO" id="GO:0016787">
    <property type="term" value="F:hydrolase activity"/>
    <property type="evidence" value="ECO:0007669"/>
    <property type="project" value="UniProtKB-KW"/>
</dbReference>
<name>D8JYK7_HYPDA</name>
<evidence type="ECO:0000259" key="9">
    <source>
        <dbReference type="PROSITE" id="PS51194"/>
    </source>
</evidence>
<dbReference type="Pfam" id="PF01336">
    <property type="entry name" value="tRNA_anti-codon"/>
    <property type="match status" value="1"/>
</dbReference>
<dbReference type="InterPro" id="IPR047112">
    <property type="entry name" value="RecG/Mfd"/>
</dbReference>
<dbReference type="PROSITE" id="PS51194">
    <property type="entry name" value="HELICASE_CTER"/>
    <property type="match status" value="1"/>
</dbReference>
<feature type="domain" description="Helicase C-terminal" evidence="9">
    <location>
        <begin position="471"/>
        <end position="630"/>
    </location>
</feature>
<dbReference type="EMBL" id="CP002083">
    <property type="protein sequence ID" value="ADJ23459.1"/>
    <property type="molecule type" value="Genomic_DNA"/>
</dbReference>
<dbReference type="GO" id="GO:0006281">
    <property type="term" value="P:DNA repair"/>
    <property type="evidence" value="ECO:0007669"/>
    <property type="project" value="UniProtKB-KW"/>
</dbReference>
<evidence type="ECO:0000256" key="1">
    <source>
        <dbReference type="ARBA" id="ARBA00022741"/>
    </source>
</evidence>
<evidence type="ECO:0000256" key="2">
    <source>
        <dbReference type="ARBA" id="ARBA00022763"/>
    </source>
</evidence>
<protein>
    <submittedName>
        <fullName evidence="10">DEAD/DEAH box helicase domain protein</fullName>
    </submittedName>
</protein>
<evidence type="ECO:0000256" key="3">
    <source>
        <dbReference type="ARBA" id="ARBA00022801"/>
    </source>
</evidence>
<dbReference type="InterPro" id="IPR014001">
    <property type="entry name" value="Helicase_ATP-bd"/>
</dbReference>
<dbReference type="InterPro" id="IPR004365">
    <property type="entry name" value="NA-bd_OB_tRNA"/>
</dbReference>
<evidence type="ECO:0000259" key="8">
    <source>
        <dbReference type="PROSITE" id="PS51192"/>
    </source>
</evidence>
<dbReference type="KEGG" id="hdn:Hden_1652"/>
<accession>D8JYK7</accession>
<keyword evidence="11" id="KW-1185">Reference proteome</keyword>
<dbReference type="PANTHER" id="PTHR47964">
    <property type="entry name" value="ATP-DEPENDENT DNA HELICASE HOMOLOG RECG, CHLOROPLASTIC"/>
    <property type="match status" value="1"/>
</dbReference>
<dbReference type="InterPro" id="IPR011545">
    <property type="entry name" value="DEAD/DEAH_box_helicase_dom"/>
</dbReference>
<dbReference type="InterPro" id="IPR045562">
    <property type="entry name" value="RecG_dom3_C"/>
</dbReference>
<dbReference type="Pfam" id="PF19833">
    <property type="entry name" value="RecG_dom3_C"/>
    <property type="match status" value="1"/>
</dbReference>
<dbReference type="SMART" id="SM00487">
    <property type="entry name" value="DEXDc"/>
    <property type="match status" value="1"/>
</dbReference>
<evidence type="ECO:0000313" key="10">
    <source>
        <dbReference type="EMBL" id="ADJ23459.1"/>
    </source>
</evidence>
<dbReference type="Gene3D" id="2.40.50.140">
    <property type="entry name" value="Nucleic acid-binding proteins"/>
    <property type="match status" value="1"/>
</dbReference>
<dbReference type="OrthoDB" id="9804325at2"/>
<dbReference type="SMART" id="SM00490">
    <property type="entry name" value="HELICc"/>
    <property type="match status" value="1"/>
</dbReference>
<dbReference type="Gene3D" id="3.40.50.300">
    <property type="entry name" value="P-loop containing nucleotide triphosphate hydrolases"/>
    <property type="match status" value="2"/>
</dbReference>
<dbReference type="GO" id="GO:0005524">
    <property type="term" value="F:ATP binding"/>
    <property type="evidence" value="ECO:0007669"/>
    <property type="project" value="UniProtKB-KW"/>
</dbReference>
<dbReference type="Proteomes" id="UP000002033">
    <property type="component" value="Chromosome"/>
</dbReference>
<proteinExistence type="predicted"/>
<dbReference type="NCBIfam" id="NF008168">
    <property type="entry name" value="PRK10917.2-2"/>
    <property type="match status" value="1"/>
</dbReference>
<dbReference type="AlphaFoldDB" id="D8JYK7"/>
<dbReference type="SUPFAM" id="SSF50249">
    <property type="entry name" value="Nucleic acid-binding proteins"/>
    <property type="match status" value="1"/>
</dbReference>
<keyword evidence="1" id="KW-0547">Nucleotide-binding</keyword>